<dbReference type="Proteomes" id="UP001187343">
    <property type="component" value="Unassembled WGS sequence"/>
</dbReference>
<proteinExistence type="predicted"/>
<feature type="coiled-coil region" evidence="1">
    <location>
        <begin position="133"/>
        <end position="185"/>
    </location>
</feature>
<feature type="compositionally biased region" description="Polar residues" evidence="2">
    <location>
        <begin position="282"/>
        <end position="292"/>
    </location>
</feature>
<evidence type="ECO:0000313" key="4">
    <source>
        <dbReference type="Proteomes" id="UP001187343"/>
    </source>
</evidence>
<sequence>MKPSGWLLSIEGHVVMGPYPFFLHGVAAFFSSYYVFNLEYPAAGSSTLEFIQRCFLGINPERGSKTKKRTTMNPHWIEWRAGQVICGICRVVSGGVGVTEPASPEATEKTSLPAQVALAHNLIAQVKLSDGSITLLEQETTAVKLQMEEARRNQGDAENSVEQLTQELQAEVARLQDDLSDLQLTLEGAQPHYHARSFNRETRDFTASRERGDYIGARPKHRTDRQGNDPRSSGDPQSSAAWEATQQPKSHRPAKIKATGLQSHQGTATQSPSDKPKPQLPPEQSGTGTSESAEILKLLKELMQRKPDKRTRKDQAKPDSA</sequence>
<feature type="compositionally biased region" description="Polar residues" evidence="2">
    <location>
        <begin position="260"/>
        <end position="273"/>
    </location>
</feature>
<gene>
    <name evidence="3" type="ORF">Q8A67_024284</name>
</gene>
<evidence type="ECO:0000256" key="2">
    <source>
        <dbReference type="SAM" id="MobiDB-lite"/>
    </source>
</evidence>
<keyword evidence="1" id="KW-0175">Coiled coil</keyword>
<dbReference type="AlphaFoldDB" id="A0AA88P448"/>
<dbReference type="EMBL" id="JAUYZG010000024">
    <property type="protein sequence ID" value="KAK2869892.1"/>
    <property type="molecule type" value="Genomic_DNA"/>
</dbReference>
<name>A0AA88P448_9TELE</name>
<accession>A0AA88P448</accession>
<evidence type="ECO:0000313" key="3">
    <source>
        <dbReference type="EMBL" id="KAK2869892.1"/>
    </source>
</evidence>
<feature type="region of interest" description="Disordered" evidence="2">
    <location>
        <begin position="193"/>
        <end position="295"/>
    </location>
</feature>
<keyword evidence="4" id="KW-1185">Reference proteome</keyword>
<feature type="compositionally biased region" description="Polar residues" evidence="2">
    <location>
        <begin position="229"/>
        <end position="248"/>
    </location>
</feature>
<feature type="compositionally biased region" description="Basic and acidic residues" evidence="2">
    <location>
        <begin position="198"/>
        <end position="213"/>
    </location>
</feature>
<protein>
    <submittedName>
        <fullName evidence="3">Uncharacterized protein</fullName>
    </submittedName>
</protein>
<organism evidence="3 4">
    <name type="scientific">Cirrhinus molitorella</name>
    <name type="common">mud carp</name>
    <dbReference type="NCBI Taxonomy" id="172907"/>
    <lineage>
        <taxon>Eukaryota</taxon>
        <taxon>Metazoa</taxon>
        <taxon>Chordata</taxon>
        <taxon>Craniata</taxon>
        <taxon>Vertebrata</taxon>
        <taxon>Euteleostomi</taxon>
        <taxon>Actinopterygii</taxon>
        <taxon>Neopterygii</taxon>
        <taxon>Teleostei</taxon>
        <taxon>Ostariophysi</taxon>
        <taxon>Cypriniformes</taxon>
        <taxon>Cyprinidae</taxon>
        <taxon>Labeoninae</taxon>
        <taxon>Labeonini</taxon>
        <taxon>Cirrhinus</taxon>
    </lineage>
</organism>
<comment type="caution">
    <text evidence="3">The sequence shown here is derived from an EMBL/GenBank/DDBJ whole genome shotgun (WGS) entry which is preliminary data.</text>
</comment>
<reference evidence="3" key="1">
    <citation type="submission" date="2023-08" db="EMBL/GenBank/DDBJ databases">
        <title>Chromosome-level Genome Assembly of mud carp (Cirrhinus molitorella).</title>
        <authorList>
            <person name="Liu H."/>
        </authorList>
    </citation>
    <scope>NUCLEOTIDE SEQUENCE</scope>
    <source>
        <strain evidence="3">Prfri</strain>
        <tissue evidence="3">Muscle</tissue>
    </source>
</reference>
<evidence type="ECO:0000256" key="1">
    <source>
        <dbReference type="SAM" id="Coils"/>
    </source>
</evidence>
<feature type="region of interest" description="Disordered" evidence="2">
    <location>
        <begin position="302"/>
        <end position="321"/>
    </location>
</feature>